<gene>
    <name evidence="3" type="ORF">SAMN04489752_2872</name>
</gene>
<accession>A0A1H1W5L8</accession>
<dbReference type="Gene3D" id="3.40.50.1820">
    <property type="entry name" value="alpha/beta hydrolase"/>
    <property type="match status" value="1"/>
</dbReference>
<evidence type="ECO:0000259" key="2">
    <source>
        <dbReference type="Pfam" id="PF13649"/>
    </source>
</evidence>
<dbReference type="PANTHER" id="PTHR43433">
    <property type="entry name" value="HYDROLASE, ALPHA/BETA FOLD FAMILY PROTEIN"/>
    <property type="match status" value="1"/>
</dbReference>
<dbReference type="Proteomes" id="UP000199597">
    <property type="component" value="Chromosome I"/>
</dbReference>
<name>A0A1H1W5L8_9MICO</name>
<dbReference type="SUPFAM" id="SSF53474">
    <property type="entry name" value="alpha/beta-Hydrolases"/>
    <property type="match status" value="1"/>
</dbReference>
<dbReference type="InterPro" id="IPR041698">
    <property type="entry name" value="Methyltransf_25"/>
</dbReference>
<dbReference type="GO" id="GO:0046503">
    <property type="term" value="P:glycerolipid catabolic process"/>
    <property type="evidence" value="ECO:0007669"/>
    <property type="project" value="TreeGrafter"/>
</dbReference>
<dbReference type="Pfam" id="PF00561">
    <property type="entry name" value="Abhydrolase_1"/>
    <property type="match status" value="1"/>
</dbReference>
<dbReference type="InterPro" id="IPR029063">
    <property type="entry name" value="SAM-dependent_MTases_sf"/>
</dbReference>
<organism evidence="3 4">
    <name type="scientific">Brevibacterium siliguriense</name>
    <dbReference type="NCBI Taxonomy" id="1136497"/>
    <lineage>
        <taxon>Bacteria</taxon>
        <taxon>Bacillati</taxon>
        <taxon>Actinomycetota</taxon>
        <taxon>Actinomycetes</taxon>
        <taxon>Micrococcales</taxon>
        <taxon>Brevibacteriaceae</taxon>
        <taxon>Brevibacterium</taxon>
    </lineage>
</organism>
<dbReference type="Pfam" id="PF13649">
    <property type="entry name" value="Methyltransf_25"/>
    <property type="match status" value="1"/>
</dbReference>
<dbReference type="RefSeq" id="WP_197678142.1">
    <property type="nucleotide sequence ID" value="NZ_LT629766.1"/>
</dbReference>
<dbReference type="STRING" id="1136497.SAMN04489752_2872"/>
<dbReference type="InterPro" id="IPR000073">
    <property type="entry name" value="AB_hydrolase_1"/>
</dbReference>
<dbReference type="EMBL" id="LT629766">
    <property type="protein sequence ID" value="SDS92608.1"/>
    <property type="molecule type" value="Genomic_DNA"/>
</dbReference>
<dbReference type="SUPFAM" id="SSF53335">
    <property type="entry name" value="S-adenosyl-L-methionine-dependent methyltransferases"/>
    <property type="match status" value="1"/>
</dbReference>
<dbReference type="PANTHER" id="PTHR43433:SF5">
    <property type="entry name" value="AB HYDROLASE-1 DOMAIN-CONTAINING PROTEIN"/>
    <property type="match status" value="1"/>
</dbReference>
<proteinExistence type="predicted"/>
<sequence>MELVKFDGIELAVDRFGACQDEVVLLIAGGGQSMDWWTPDFCRTLSGHGFQVIRYDHRDTGRSTASSPGHPRYTGEDLVTDPLRILDQLGIACAHLIGLSMGGGIAQVIAVRFPERVRTLTLMESSPAGGDPGHLPPPTAEVQSTFAADPPNIDWCDRAAVVDHRVNVERSYAGTSGFDVRRTREIAATEVDRTTDMESSMTNHFLVASGPDVDPAAIAAPTLVIHSTADPLFPAAHGRALAEMIPHCDILMLEGTGHEAPPPSQWSTVIPRLLTHLRQPTGPVGSVGDVPSSDSSWLDDIHRGYDIDAESYAREVEGLLEGSPHLRASLRVFAELIGEDTGERVADVGCGTGYVTGYLNDLGVNAFGIDISPEMLKIARHDHPSCHFEIGTMTQLSAEDAQLAGIVAFWSIVHVPDSAMPDVMTEFRRVLRSGGLLLVGFHVGDGAEHTSRGYSGRAVSFDSFLRHPNTVGQWMRDAGFTVISELALRPADPSPGALLLARADSQPSAACAGPASSPENVHE</sequence>
<dbReference type="PRINTS" id="PR00111">
    <property type="entry name" value="ABHYDROLASE"/>
</dbReference>
<dbReference type="InterPro" id="IPR029058">
    <property type="entry name" value="AB_hydrolase_fold"/>
</dbReference>
<evidence type="ECO:0000313" key="3">
    <source>
        <dbReference type="EMBL" id="SDS92608.1"/>
    </source>
</evidence>
<dbReference type="AlphaFoldDB" id="A0A1H1W5L8"/>
<dbReference type="Gene3D" id="3.40.50.150">
    <property type="entry name" value="Vaccinia Virus protein VP39"/>
    <property type="match status" value="1"/>
</dbReference>
<feature type="domain" description="Methyltransferase" evidence="2">
    <location>
        <begin position="345"/>
        <end position="435"/>
    </location>
</feature>
<evidence type="ECO:0000259" key="1">
    <source>
        <dbReference type="Pfam" id="PF00561"/>
    </source>
</evidence>
<evidence type="ECO:0000313" key="4">
    <source>
        <dbReference type="Proteomes" id="UP000199597"/>
    </source>
</evidence>
<reference evidence="4" key="1">
    <citation type="submission" date="2016-10" db="EMBL/GenBank/DDBJ databases">
        <authorList>
            <person name="Varghese N."/>
            <person name="Submissions S."/>
        </authorList>
    </citation>
    <scope>NUCLEOTIDE SEQUENCE [LARGE SCALE GENOMIC DNA]</scope>
    <source>
        <strain evidence="4">DSM 23676</strain>
    </source>
</reference>
<dbReference type="InterPro" id="IPR050471">
    <property type="entry name" value="AB_hydrolase"/>
</dbReference>
<dbReference type="GO" id="GO:0004806">
    <property type="term" value="F:triacylglycerol lipase activity"/>
    <property type="evidence" value="ECO:0007669"/>
    <property type="project" value="TreeGrafter"/>
</dbReference>
<keyword evidence="4" id="KW-1185">Reference proteome</keyword>
<feature type="domain" description="AB hydrolase-1" evidence="1">
    <location>
        <begin position="23"/>
        <end position="260"/>
    </location>
</feature>
<protein>
    <submittedName>
        <fullName evidence="3">Pimeloyl-ACP methyl ester carboxylesterase</fullName>
    </submittedName>
</protein>
<dbReference type="CDD" id="cd02440">
    <property type="entry name" value="AdoMet_MTases"/>
    <property type="match status" value="1"/>
</dbReference>